<reference evidence="2 3" key="1">
    <citation type="journal article" date="2019" name="Emerg. Microbes Infect.">
        <title>Comprehensive subspecies identification of 175 nontuberculous mycobacteria species based on 7547 genomic profiles.</title>
        <authorList>
            <person name="Matsumoto Y."/>
            <person name="Kinjo T."/>
            <person name="Motooka D."/>
            <person name="Nabeya D."/>
            <person name="Jung N."/>
            <person name="Uechi K."/>
            <person name="Horii T."/>
            <person name="Iida T."/>
            <person name="Fujita J."/>
            <person name="Nakamura S."/>
        </authorList>
    </citation>
    <scope>NUCLEOTIDE SEQUENCE [LARGE SCALE GENOMIC DNA]</scope>
    <source>
        <strain evidence="2 3">JCM 13323</strain>
    </source>
</reference>
<keyword evidence="3" id="KW-1185">Reference proteome</keyword>
<dbReference type="AlphaFoldDB" id="A0A7I7M4F3"/>
<dbReference type="EMBL" id="AP022574">
    <property type="protein sequence ID" value="BBX66767.1"/>
    <property type="molecule type" value="Genomic_DNA"/>
</dbReference>
<gene>
    <name evidence="2" type="ORF">MPSYJ_02280</name>
</gene>
<organism evidence="2 3">
    <name type="scientific">Mycolicibacterium psychrotolerans</name>
    <dbReference type="NCBI Taxonomy" id="216929"/>
    <lineage>
        <taxon>Bacteria</taxon>
        <taxon>Bacillati</taxon>
        <taxon>Actinomycetota</taxon>
        <taxon>Actinomycetes</taxon>
        <taxon>Mycobacteriales</taxon>
        <taxon>Mycobacteriaceae</taxon>
        <taxon>Mycolicibacterium</taxon>
    </lineage>
</organism>
<keyword evidence="1" id="KW-0472">Membrane</keyword>
<evidence type="ECO:0000313" key="3">
    <source>
        <dbReference type="Proteomes" id="UP000466514"/>
    </source>
</evidence>
<dbReference type="Proteomes" id="UP000466514">
    <property type="component" value="Chromosome"/>
</dbReference>
<feature type="transmembrane region" description="Helical" evidence="1">
    <location>
        <begin position="49"/>
        <end position="70"/>
    </location>
</feature>
<dbReference type="RefSeq" id="WP_163719994.1">
    <property type="nucleotide sequence ID" value="NZ_AP022574.1"/>
</dbReference>
<sequence>MVARSPAMSGYIRNQATSAGLVNLVVNPAIDWLTSRHKPPQPVWGLDGLVVNFVITSLVLSTLVGAFAAWGLRREARAGRLSVPEAPQRGWLAGLALGTGAATVTVAAMWLLHSIGVTTLSLLSLMLFKAVYSGVLGFLVAHSVIARWVS</sequence>
<name>A0A7I7M4F3_9MYCO</name>
<accession>A0A7I7M4F3</accession>
<keyword evidence="1" id="KW-0812">Transmembrane</keyword>
<keyword evidence="1" id="KW-1133">Transmembrane helix</keyword>
<protein>
    <submittedName>
        <fullName evidence="2">Uncharacterized protein</fullName>
    </submittedName>
</protein>
<feature type="transmembrane region" description="Helical" evidence="1">
    <location>
        <begin position="91"/>
        <end position="111"/>
    </location>
</feature>
<evidence type="ECO:0000313" key="2">
    <source>
        <dbReference type="EMBL" id="BBX66767.1"/>
    </source>
</evidence>
<feature type="transmembrane region" description="Helical" evidence="1">
    <location>
        <begin position="131"/>
        <end position="149"/>
    </location>
</feature>
<evidence type="ECO:0000256" key="1">
    <source>
        <dbReference type="SAM" id="Phobius"/>
    </source>
</evidence>
<dbReference type="KEGG" id="mpsc:MPSYJ_02280"/>
<proteinExistence type="predicted"/>